<reference evidence="3" key="1">
    <citation type="submission" date="2017-06" db="EMBL/GenBank/DDBJ databases">
        <authorList>
            <person name="Varghese N."/>
            <person name="Submissions S."/>
        </authorList>
    </citation>
    <scope>NUCLEOTIDE SEQUENCE [LARGE SCALE GENOMIC DNA]</scope>
    <source>
        <strain evidence="3">DSM 45423</strain>
    </source>
</reference>
<dbReference type="EMBL" id="FZOH01000002">
    <property type="protein sequence ID" value="SNS13876.1"/>
    <property type="molecule type" value="Genomic_DNA"/>
</dbReference>
<gene>
    <name evidence="2" type="ORF">SAMN04488107_1548</name>
</gene>
<organism evidence="2 3">
    <name type="scientific">Geodermatophilus saharensis</name>
    <dbReference type="NCBI Taxonomy" id="1137994"/>
    <lineage>
        <taxon>Bacteria</taxon>
        <taxon>Bacillati</taxon>
        <taxon>Actinomycetota</taxon>
        <taxon>Actinomycetes</taxon>
        <taxon>Geodermatophilales</taxon>
        <taxon>Geodermatophilaceae</taxon>
        <taxon>Geodermatophilus</taxon>
    </lineage>
</organism>
<dbReference type="InterPro" id="IPR000073">
    <property type="entry name" value="AB_hydrolase_1"/>
</dbReference>
<name>A0A239C136_9ACTN</name>
<dbReference type="RefSeq" id="WP_089403234.1">
    <property type="nucleotide sequence ID" value="NZ_FZOH01000002.1"/>
</dbReference>
<dbReference type="PANTHER" id="PTHR37017:SF11">
    <property type="entry name" value="ESTERASE_LIPASE_THIOESTERASE DOMAIN-CONTAINING PROTEIN"/>
    <property type="match status" value="1"/>
</dbReference>
<feature type="domain" description="AB hydrolase-1" evidence="1">
    <location>
        <begin position="7"/>
        <end position="224"/>
    </location>
</feature>
<evidence type="ECO:0000313" key="2">
    <source>
        <dbReference type="EMBL" id="SNS13876.1"/>
    </source>
</evidence>
<keyword evidence="3" id="KW-1185">Reference proteome</keyword>
<dbReference type="PANTHER" id="PTHR37017">
    <property type="entry name" value="AB HYDROLASE-1 DOMAIN-CONTAINING PROTEIN-RELATED"/>
    <property type="match status" value="1"/>
</dbReference>
<sequence length="241" mass="25119">MTTKQTVVLVHGAYAESSSWNSVIRPLAAEGHRVVAWANPLRGVAADAAALSDLVRTIEGPVLLVGHSYGGAVVTNVVPDAGDVVGLVFVAAFALAPGESCADASALVPGSTLGETLVRVPLAGGGADTYIAPDRYHQQFCADLPHEEARLMAVTQRPITEAALGEPSGDRPLWRDLPSWFLFGELDRNIPAGAHRRMAERAGARRAVEVPGASHVVGMSHHDEATRLVLEAAAATASVTA</sequence>
<evidence type="ECO:0000313" key="3">
    <source>
        <dbReference type="Proteomes" id="UP000198386"/>
    </source>
</evidence>
<accession>A0A239C136</accession>
<dbReference type="Proteomes" id="UP000198386">
    <property type="component" value="Unassembled WGS sequence"/>
</dbReference>
<proteinExistence type="predicted"/>
<dbReference type="AlphaFoldDB" id="A0A239C136"/>
<dbReference type="Gene3D" id="3.40.50.1820">
    <property type="entry name" value="alpha/beta hydrolase"/>
    <property type="match status" value="1"/>
</dbReference>
<dbReference type="InterPro" id="IPR052897">
    <property type="entry name" value="Sec-Metab_Biosynth_Hydrolase"/>
</dbReference>
<evidence type="ECO:0000259" key="1">
    <source>
        <dbReference type="Pfam" id="PF12697"/>
    </source>
</evidence>
<dbReference type="Pfam" id="PF12697">
    <property type="entry name" value="Abhydrolase_6"/>
    <property type="match status" value="1"/>
</dbReference>
<protein>
    <submittedName>
        <fullName evidence="2">Pimeloyl-ACP methyl ester carboxylesterase</fullName>
    </submittedName>
</protein>
<dbReference type="SUPFAM" id="SSF53474">
    <property type="entry name" value="alpha/beta-Hydrolases"/>
    <property type="match status" value="1"/>
</dbReference>
<dbReference type="InterPro" id="IPR029058">
    <property type="entry name" value="AB_hydrolase_fold"/>
</dbReference>
<dbReference type="GO" id="GO:0003824">
    <property type="term" value="F:catalytic activity"/>
    <property type="evidence" value="ECO:0007669"/>
    <property type="project" value="UniProtKB-ARBA"/>
</dbReference>